<gene>
    <name evidence="1" type="ORF">ALC53_01275</name>
</gene>
<protein>
    <submittedName>
        <fullName evidence="1">Circadian clock-controlled protein</fullName>
    </submittedName>
</protein>
<dbReference type="Pfam" id="PF06585">
    <property type="entry name" value="JHBP"/>
    <property type="match status" value="3"/>
</dbReference>
<keyword evidence="2" id="KW-1185">Reference proteome</keyword>
<dbReference type="Proteomes" id="UP000078540">
    <property type="component" value="Unassembled WGS sequence"/>
</dbReference>
<dbReference type="PANTHER" id="PTHR11008">
    <property type="entry name" value="PROTEIN TAKEOUT-LIKE PROTEIN"/>
    <property type="match status" value="1"/>
</dbReference>
<reference evidence="1 2" key="1">
    <citation type="submission" date="2015-09" db="EMBL/GenBank/DDBJ databases">
        <title>Atta colombica WGS genome.</title>
        <authorList>
            <person name="Nygaard S."/>
            <person name="Hu H."/>
            <person name="Boomsma J."/>
            <person name="Zhang G."/>
        </authorList>
    </citation>
    <scope>NUCLEOTIDE SEQUENCE [LARGE SCALE GENOMIC DNA]</scope>
    <source>
        <strain evidence="1">Treedump-2</strain>
        <tissue evidence="1">Whole body</tissue>
    </source>
</reference>
<dbReference type="EMBL" id="KQ976403">
    <property type="protein sequence ID" value="KYM92212.1"/>
    <property type="molecule type" value="Genomic_DNA"/>
</dbReference>
<dbReference type="InterPro" id="IPR010562">
    <property type="entry name" value="Haemolymph_juvenile_hormone-bd"/>
</dbReference>
<organism evidence="1 2">
    <name type="scientific">Atta colombica</name>
    <dbReference type="NCBI Taxonomy" id="520822"/>
    <lineage>
        <taxon>Eukaryota</taxon>
        <taxon>Metazoa</taxon>
        <taxon>Ecdysozoa</taxon>
        <taxon>Arthropoda</taxon>
        <taxon>Hexapoda</taxon>
        <taxon>Insecta</taxon>
        <taxon>Pterygota</taxon>
        <taxon>Neoptera</taxon>
        <taxon>Endopterygota</taxon>
        <taxon>Hymenoptera</taxon>
        <taxon>Apocrita</taxon>
        <taxon>Aculeata</taxon>
        <taxon>Formicoidea</taxon>
        <taxon>Formicidae</taxon>
        <taxon>Myrmicinae</taxon>
        <taxon>Atta</taxon>
    </lineage>
</organism>
<name>A0A195BUG0_9HYME</name>
<accession>A0A195BUG0</accession>
<dbReference type="Gene3D" id="3.15.10.30">
    <property type="entry name" value="Haemolymph juvenile hormone binding protein"/>
    <property type="match status" value="3"/>
</dbReference>
<dbReference type="AlphaFoldDB" id="A0A195BUG0"/>
<dbReference type="SMART" id="SM00700">
    <property type="entry name" value="JHBP"/>
    <property type="match status" value="2"/>
</dbReference>
<sequence length="605" mass="69306">MLFYALSTIYSVAAFGFFVTGEYTLRLPEFDFPPMDPLFYEYGTVMLNSGEIRGEVIMSNVTAIGLSKARISNARTQFLSHDVFHLEISVQIPEILLKGVGKINGSLSVFRITNEGHFNITLNDVRALWEITGHVVNDTWIVEEFHITPLIGKFKIYYKDLSENNKQLSDFVINFINEFWPAIYRSVLPIINKELEKFYIDIANRLFAKVSFSKLLALTVTCKRNSDDYSACLKQAIEEVWPRFVADIRLPEFDIPLLDPFFHKYYKFVMNSDNMHGELILSNNTIIGLSKLRISNVRTHFLDEVFRLETDINISSKGSVKINGNFNLFRIANEGYYSLILEDVSGTTNFTGHVINDTWIVEHFYFVPSIGKFKLYYDNVDKKKAITATICKRDSVDYSACLKQAFEEAFPRFVKGLTEFDLPSLDPLVYEFGKVVFNSGDIHAEVALMNTIIIGMAKVQVNDIRSHFLDDIFRLEIDALVPKLILKGAVKMNGTLSIFRIANEGPFNLTANDVSGTWNMTGHVVNDTWIVEHIRVLPSVRKLKLYFDLFQDSKEINNAVVNFANEFWPPLYRVMLPITSEAWDPWLTGIANKLFSKFSFSKVFP</sequence>
<dbReference type="InterPro" id="IPR038606">
    <property type="entry name" value="To_sf"/>
</dbReference>
<dbReference type="PANTHER" id="PTHR11008:SF18">
    <property type="entry name" value="BCDNA.GH05536-RELATED"/>
    <property type="match status" value="1"/>
</dbReference>
<evidence type="ECO:0000313" key="2">
    <source>
        <dbReference type="Proteomes" id="UP000078540"/>
    </source>
</evidence>
<dbReference type="GO" id="GO:0005615">
    <property type="term" value="C:extracellular space"/>
    <property type="evidence" value="ECO:0007669"/>
    <property type="project" value="TreeGrafter"/>
</dbReference>
<proteinExistence type="predicted"/>
<evidence type="ECO:0000313" key="1">
    <source>
        <dbReference type="EMBL" id="KYM92212.1"/>
    </source>
</evidence>